<feature type="region of interest" description="Disordered" evidence="1">
    <location>
        <begin position="1"/>
        <end position="80"/>
    </location>
</feature>
<evidence type="ECO:0000313" key="3">
    <source>
        <dbReference type="Proteomes" id="UP000694558"/>
    </source>
</evidence>
<feature type="compositionally biased region" description="Polar residues" evidence="1">
    <location>
        <begin position="63"/>
        <end position="74"/>
    </location>
</feature>
<dbReference type="Proteomes" id="UP000694558">
    <property type="component" value="Chromosome 10"/>
</dbReference>
<reference evidence="2" key="1">
    <citation type="submission" date="2023-05" db="EMBL/GenBank/DDBJ databases">
        <title>High-quality long-read genome of Scophthalmus maximus.</title>
        <authorList>
            <person name="Lien S."/>
            <person name="Martinez P."/>
        </authorList>
    </citation>
    <scope>NUCLEOTIDE SEQUENCE [LARGE SCALE GENOMIC DNA]</scope>
</reference>
<dbReference type="Ensembl" id="ENSSMAT00000011291.2">
    <property type="protein sequence ID" value="ENSSMAP00000011149.1"/>
    <property type="gene ID" value="ENSSMAG00000006877.2"/>
</dbReference>
<feature type="compositionally biased region" description="Polar residues" evidence="1">
    <location>
        <begin position="7"/>
        <end position="17"/>
    </location>
</feature>
<feature type="compositionally biased region" description="Low complexity" evidence="1">
    <location>
        <begin position="18"/>
        <end position="31"/>
    </location>
</feature>
<sequence length="80" mass="8598">MALKPVSSCSLLISPSWPSSCLLSTTRSSCPTEDKSQDISSTLTTPPPPGLHTTNKPQHKDSQMTTWRTNTQATPALLCV</sequence>
<name>A0A8D3A1T8_SCOMX</name>
<evidence type="ECO:0000256" key="1">
    <source>
        <dbReference type="SAM" id="MobiDB-lite"/>
    </source>
</evidence>
<reference evidence="2" key="2">
    <citation type="submission" date="2025-08" db="UniProtKB">
        <authorList>
            <consortium name="Ensembl"/>
        </authorList>
    </citation>
    <scope>IDENTIFICATION</scope>
</reference>
<organism evidence="2 3">
    <name type="scientific">Scophthalmus maximus</name>
    <name type="common">Turbot</name>
    <name type="synonym">Psetta maxima</name>
    <dbReference type="NCBI Taxonomy" id="52904"/>
    <lineage>
        <taxon>Eukaryota</taxon>
        <taxon>Metazoa</taxon>
        <taxon>Chordata</taxon>
        <taxon>Craniata</taxon>
        <taxon>Vertebrata</taxon>
        <taxon>Euteleostomi</taxon>
        <taxon>Actinopterygii</taxon>
        <taxon>Neopterygii</taxon>
        <taxon>Teleostei</taxon>
        <taxon>Neoteleostei</taxon>
        <taxon>Acanthomorphata</taxon>
        <taxon>Carangaria</taxon>
        <taxon>Pleuronectiformes</taxon>
        <taxon>Pleuronectoidei</taxon>
        <taxon>Scophthalmidae</taxon>
        <taxon>Scophthalmus</taxon>
    </lineage>
</organism>
<protein>
    <submittedName>
        <fullName evidence="2">Uncharacterized protein</fullName>
    </submittedName>
</protein>
<accession>A0A8D3A1T8</accession>
<proteinExistence type="predicted"/>
<evidence type="ECO:0000313" key="2">
    <source>
        <dbReference type="Ensembl" id="ENSSMAP00000011149.1"/>
    </source>
</evidence>
<dbReference type="AlphaFoldDB" id="A0A8D3A1T8"/>